<dbReference type="PANTHER" id="PTHR10543:SF89">
    <property type="entry name" value="CAROTENOID 9,10(9',10')-CLEAVAGE DIOXYGENASE 1"/>
    <property type="match status" value="1"/>
</dbReference>
<feature type="region of interest" description="Disordered" evidence="6">
    <location>
        <begin position="1"/>
        <end position="29"/>
    </location>
</feature>
<evidence type="ECO:0000256" key="3">
    <source>
        <dbReference type="ARBA" id="ARBA00023002"/>
    </source>
</evidence>
<dbReference type="EC" id="1.13.11.-" evidence="5"/>
<comment type="similarity">
    <text evidence="1 5">Belongs to the carotenoid oxygenase family.</text>
</comment>
<evidence type="ECO:0000256" key="6">
    <source>
        <dbReference type="SAM" id="MobiDB-lite"/>
    </source>
</evidence>
<proteinExistence type="inferred from homology"/>
<dbReference type="Proteomes" id="UP001500635">
    <property type="component" value="Unassembled WGS sequence"/>
</dbReference>
<dbReference type="PANTHER" id="PTHR10543">
    <property type="entry name" value="BETA-CAROTENE DIOXYGENASE"/>
    <property type="match status" value="1"/>
</dbReference>
<gene>
    <name evidence="7" type="ORF">GCM10023147_48180</name>
</gene>
<name>A0ABP8KEA8_9ACTN</name>
<keyword evidence="5" id="KW-0223">Dioxygenase</keyword>
<keyword evidence="3 5" id="KW-0560">Oxidoreductase</keyword>
<comment type="cofactor">
    <cofactor evidence="5">
        <name>Fe(2+)</name>
        <dbReference type="ChEBI" id="CHEBI:29033"/>
    </cofactor>
    <text evidence="5">Binds 1 Fe(2+) ion per subunit.</text>
</comment>
<keyword evidence="2 5" id="KW-0479">Metal-binding</keyword>
<protein>
    <recommendedName>
        <fullName evidence="5">Dioxygenase</fullName>
        <ecNumber evidence="5">1.13.11.-</ecNumber>
    </recommendedName>
</protein>
<comment type="caution">
    <text evidence="7">The sequence shown here is derived from an EMBL/GenBank/DDBJ whole genome shotgun (WGS) entry which is preliminary data.</text>
</comment>
<reference evidence="8" key="1">
    <citation type="journal article" date="2019" name="Int. J. Syst. Evol. Microbiol.">
        <title>The Global Catalogue of Microorganisms (GCM) 10K type strain sequencing project: providing services to taxonomists for standard genome sequencing and annotation.</title>
        <authorList>
            <consortium name="The Broad Institute Genomics Platform"/>
            <consortium name="The Broad Institute Genome Sequencing Center for Infectious Disease"/>
            <person name="Wu L."/>
            <person name="Ma J."/>
        </authorList>
    </citation>
    <scope>NUCLEOTIDE SEQUENCE [LARGE SCALE GENOMIC DNA]</scope>
    <source>
        <strain evidence="8">JCM 17688</strain>
    </source>
</reference>
<organism evidence="7 8">
    <name type="scientific">Tsukamurella soli</name>
    <dbReference type="NCBI Taxonomy" id="644556"/>
    <lineage>
        <taxon>Bacteria</taxon>
        <taxon>Bacillati</taxon>
        <taxon>Actinomycetota</taxon>
        <taxon>Actinomycetes</taxon>
        <taxon>Mycobacteriales</taxon>
        <taxon>Tsukamurellaceae</taxon>
        <taxon>Tsukamurella</taxon>
    </lineage>
</organism>
<evidence type="ECO:0000256" key="1">
    <source>
        <dbReference type="ARBA" id="ARBA00006787"/>
    </source>
</evidence>
<dbReference type="RefSeq" id="WP_345001043.1">
    <property type="nucleotide sequence ID" value="NZ_BAABFR010000134.1"/>
</dbReference>
<dbReference type="InterPro" id="IPR004294">
    <property type="entry name" value="Carotenoid_Oase"/>
</dbReference>
<evidence type="ECO:0000313" key="7">
    <source>
        <dbReference type="EMBL" id="GAA4405194.1"/>
    </source>
</evidence>
<dbReference type="EMBL" id="BAABFR010000134">
    <property type="protein sequence ID" value="GAA4405194.1"/>
    <property type="molecule type" value="Genomic_DNA"/>
</dbReference>
<keyword evidence="4 5" id="KW-0408">Iron</keyword>
<accession>A0ABP8KEA8</accession>
<evidence type="ECO:0000256" key="4">
    <source>
        <dbReference type="ARBA" id="ARBA00023004"/>
    </source>
</evidence>
<keyword evidence="8" id="KW-1185">Reference proteome</keyword>
<evidence type="ECO:0000313" key="8">
    <source>
        <dbReference type="Proteomes" id="UP001500635"/>
    </source>
</evidence>
<dbReference type="Pfam" id="PF03055">
    <property type="entry name" value="RPE65"/>
    <property type="match status" value="1"/>
</dbReference>
<evidence type="ECO:0000256" key="5">
    <source>
        <dbReference type="RuleBase" id="RU364048"/>
    </source>
</evidence>
<sequence>MSLPFSTPDTTAPDTSTTHTSTPDTDAADIAPAPAAHLAGNFAPVDREITVDRLPVTGSIPPDLDGWYLRNGPNPRAGSAHWFLGDGMLHGVRVRGGRAEWYRNRWVRTGQFDGDPTPLYDPATGERNLAVSHANTHIVAHAGRTLALVESSLPWEVTRDLETLGAYDFGGALRDSMTAHPKICPTTGELHFFGYGNLRAPHVTYHRADETGRLVVEQPVDVPGLTMMHDFAITERYVLFLDLPVVFDLSLAMAGTMPYRWDSGYGARIGVMRRDDPSAPVRWFEIEPCYVFHVANAFDTPGASGAGEADNDVITLVAVRYPTMWVSGPDSFDPDGTLHEWRIDLGAGTVVERALDDRRIEFPRIDDTHAGRRHDAVYAVGRHDLVRYDGAGPLARGFGADEPGEPVFVPSADGRGYLITYVYRAETATSDLVVLDASDLSQLASVHLGVRVPAGFHGNWFPA</sequence>
<evidence type="ECO:0000256" key="2">
    <source>
        <dbReference type="ARBA" id="ARBA00022723"/>
    </source>
</evidence>